<protein>
    <recommendedName>
        <fullName evidence="3">DUF305 domain-containing protein</fullName>
    </recommendedName>
</protein>
<sequence>MLMRFTTMLVLALTVGLLGMHALGPAAALPSPVTVERTSHHVATTDAGQHCPCPDDDHDTGRHISHTDMMCASASLPSAPGNTAPDNVPVTGAEHDDADAFAPAPNLPSAACEAVGKRAPPSLADVAFAQGMIPHHRQAVVMSDMARPHGASNAVKALAERIKKAQQPEIDAMADWLRAWGERVPSCMGGMDGMGHRDGAAQNSTSPDRDAAGPGPPGARTPRTPADPATRVRCHLPTTPADANDANHHTECHPGG</sequence>
<dbReference type="InterPro" id="IPR005183">
    <property type="entry name" value="DUF305_CopM-like"/>
</dbReference>
<feature type="signal peptide" evidence="2">
    <location>
        <begin position="1"/>
        <end position="28"/>
    </location>
</feature>
<name>A0A919GZ55_9ACTN</name>
<dbReference type="PANTHER" id="PTHR36933:SF1">
    <property type="entry name" value="SLL0788 PROTEIN"/>
    <property type="match status" value="1"/>
</dbReference>
<gene>
    <name evidence="4" type="ORF">Sxan_33960</name>
</gene>
<evidence type="ECO:0000313" key="5">
    <source>
        <dbReference type="Proteomes" id="UP000600026"/>
    </source>
</evidence>
<dbReference type="EMBL" id="BNEE01000006">
    <property type="protein sequence ID" value="GHI86032.1"/>
    <property type="molecule type" value="Genomic_DNA"/>
</dbReference>
<dbReference type="InterPro" id="IPR012347">
    <property type="entry name" value="Ferritin-like"/>
</dbReference>
<feature type="compositionally biased region" description="Basic and acidic residues" evidence="1">
    <location>
        <begin position="245"/>
        <end position="256"/>
    </location>
</feature>
<feature type="domain" description="DUF305" evidence="3">
    <location>
        <begin position="125"/>
        <end position="202"/>
    </location>
</feature>
<organism evidence="4 5">
    <name type="scientific">Streptomyces xanthophaeus</name>
    <dbReference type="NCBI Taxonomy" id="67385"/>
    <lineage>
        <taxon>Bacteria</taxon>
        <taxon>Bacillati</taxon>
        <taxon>Actinomycetota</taxon>
        <taxon>Actinomycetes</taxon>
        <taxon>Kitasatosporales</taxon>
        <taxon>Streptomycetaceae</taxon>
        <taxon>Streptomyces</taxon>
    </lineage>
</organism>
<reference evidence="4" key="1">
    <citation type="submission" date="2020-09" db="EMBL/GenBank/DDBJ databases">
        <title>Whole genome shotgun sequence of Streptomyces xanthophaeus NBRC 12829.</title>
        <authorList>
            <person name="Komaki H."/>
            <person name="Tamura T."/>
        </authorList>
    </citation>
    <scope>NUCLEOTIDE SEQUENCE</scope>
    <source>
        <strain evidence="4">NBRC 12829</strain>
    </source>
</reference>
<keyword evidence="2" id="KW-0732">Signal</keyword>
<evidence type="ECO:0000256" key="1">
    <source>
        <dbReference type="SAM" id="MobiDB-lite"/>
    </source>
</evidence>
<feature type="chain" id="PRO_5037296427" description="DUF305 domain-containing protein" evidence="2">
    <location>
        <begin position="29"/>
        <end position="256"/>
    </location>
</feature>
<proteinExistence type="predicted"/>
<dbReference type="AlphaFoldDB" id="A0A919GZ55"/>
<evidence type="ECO:0000256" key="2">
    <source>
        <dbReference type="SAM" id="SignalP"/>
    </source>
</evidence>
<evidence type="ECO:0000313" key="4">
    <source>
        <dbReference type="EMBL" id="GHI86032.1"/>
    </source>
</evidence>
<accession>A0A919GZ55</accession>
<dbReference type="PANTHER" id="PTHR36933">
    <property type="entry name" value="SLL0788 PROTEIN"/>
    <property type="match status" value="1"/>
</dbReference>
<dbReference type="Proteomes" id="UP000600026">
    <property type="component" value="Unassembled WGS sequence"/>
</dbReference>
<feature type="region of interest" description="Disordered" evidence="1">
    <location>
        <begin position="189"/>
        <end position="256"/>
    </location>
</feature>
<evidence type="ECO:0000259" key="3">
    <source>
        <dbReference type="Pfam" id="PF03713"/>
    </source>
</evidence>
<feature type="compositionally biased region" description="Low complexity" evidence="1">
    <location>
        <begin position="220"/>
        <end position="229"/>
    </location>
</feature>
<dbReference type="Gene3D" id="1.20.1260.10">
    <property type="match status" value="1"/>
</dbReference>
<keyword evidence="5" id="KW-1185">Reference proteome</keyword>
<comment type="caution">
    <text evidence="4">The sequence shown here is derived from an EMBL/GenBank/DDBJ whole genome shotgun (WGS) entry which is preliminary data.</text>
</comment>
<dbReference type="Pfam" id="PF03713">
    <property type="entry name" value="DUF305"/>
    <property type="match status" value="1"/>
</dbReference>